<dbReference type="PANTHER" id="PTHR30135">
    <property type="entry name" value="UNCHARACTERIZED PROTEIN YVCK-RELATED"/>
    <property type="match status" value="1"/>
</dbReference>
<dbReference type="GO" id="GO:0043743">
    <property type="term" value="F:LPPG:FO 2-phospho-L-lactate transferase activity"/>
    <property type="evidence" value="ECO:0007669"/>
    <property type="project" value="InterPro"/>
</dbReference>
<dbReference type="Gene3D" id="3.40.50.10680">
    <property type="entry name" value="CofD-like domains"/>
    <property type="match status" value="1"/>
</dbReference>
<comment type="caution">
    <text evidence="3">The sequence shown here is derived from an EMBL/GenBank/DDBJ whole genome shotgun (WGS) entry which is preliminary data.</text>
</comment>
<evidence type="ECO:0000313" key="4">
    <source>
        <dbReference type="Proteomes" id="UP000220922"/>
    </source>
</evidence>
<keyword evidence="2" id="KW-0812">Transmembrane</keyword>
<name>A0A2H3KGX8_9CHLR</name>
<accession>A0A2H3KGX8</accession>
<dbReference type="OrthoDB" id="9783842at2"/>
<evidence type="ECO:0000256" key="1">
    <source>
        <dbReference type="ARBA" id="ARBA00022490"/>
    </source>
</evidence>
<protein>
    <recommendedName>
        <fullName evidence="5">Gluconeogenesis factor</fullName>
    </recommendedName>
</protein>
<dbReference type="InterPro" id="IPR002882">
    <property type="entry name" value="CofD"/>
</dbReference>
<sequence>MRNIIRRFASLGYLTAPLALTFVGVVLLSLGVAYLFIHLYRSLEDLPTFFSILTLQFMPRPWRAVLLSGAGVGVLAFGLWQLSGVMIIPLRQGETDGSDDVVLGYGRDAPPKLVVLSGGPGMLILSAMGEQVRQLTCIVPVQDPVEYYYRASGLFATQNVYYVVPTPEPIQVMAHLDDGTSIDVRHLSLNQQIAPRHVVDLHLTRNPTSESIQVTRLALEAIREADAIILGPGSLFESIVPNLLIDDLREALVRSKARKIYVCNLMTEPGRTTGFSVADHIRTIKTFGNFTPDVVLVNAQRIDPEVYRLYAAALQSPVVLSPEEYEETALVTGTNGGPAGLRGVMIEGSLVIEADLASSVIQYTASLNNPAEQRAVRVLRHDNQKLSRAILALLRQG</sequence>
<dbReference type="Proteomes" id="UP000220922">
    <property type="component" value="Unassembled WGS sequence"/>
</dbReference>
<organism evidence="3 4">
    <name type="scientific">Candidatus Chloroploca asiatica</name>
    <dbReference type="NCBI Taxonomy" id="1506545"/>
    <lineage>
        <taxon>Bacteria</taxon>
        <taxon>Bacillati</taxon>
        <taxon>Chloroflexota</taxon>
        <taxon>Chloroflexia</taxon>
        <taxon>Chloroflexales</taxon>
        <taxon>Chloroflexineae</taxon>
        <taxon>Oscillochloridaceae</taxon>
        <taxon>Candidatus Chloroploca</taxon>
    </lineage>
</organism>
<dbReference type="PANTHER" id="PTHR30135:SF3">
    <property type="entry name" value="GLUCONEOGENESIS FACTOR-RELATED"/>
    <property type="match status" value="1"/>
</dbReference>
<reference evidence="3 4" key="1">
    <citation type="submission" date="2016-05" db="EMBL/GenBank/DDBJ databases">
        <authorList>
            <person name="Lavstsen T."/>
            <person name="Jespersen J.S."/>
        </authorList>
    </citation>
    <scope>NUCLEOTIDE SEQUENCE [LARGE SCALE GENOMIC DNA]</scope>
    <source>
        <strain evidence="3 4">B7-9</strain>
    </source>
</reference>
<evidence type="ECO:0000313" key="3">
    <source>
        <dbReference type="EMBL" id="PDV96993.1"/>
    </source>
</evidence>
<dbReference type="Pfam" id="PF01933">
    <property type="entry name" value="CofD"/>
    <property type="match status" value="1"/>
</dbReference>
<dbReference type="EMBL" id="LYXE01000170">
    <property type="protein sequence ID" value="PDV96993.1"/>
    <property type="molecule type" value="Genomic_DNA"/>
</dbReference>
<dbReference type="RefSeq" id="WP_097654937.1">
    <property type="nucleotide sequence ID" value="NZ_LYXE01000170.1"/>
</dbReference>
<evidence type="ECO:0008006" key="5">
    <source>
        <dbReference type="Google" id="ProtNLM"/>
    </source>
</evidence>
<dbReference type="InterPro" id="IPR010119">
    <property type="entry name" value="Gluconeogen_factor"/>
</dbReference>
<dbReference type="SUPFAM" id="SSF142338">
    <property type="entry name" value="CofD-like"/>
    <property type="match status" value="1"/>
</dbReference>
<keyword evidence="1" id="KW-0963">Cytoplasm</keyword>
<keyword evidence="4" id="KW-1185">Reference proteome</keyword>
<feature type="transmembrane region" description="Helical" evidence="2">
    <location>
        <begin position="62"/>
        <end position="82"/>
    </location>
</feature>
<evidence type="ECO:0000256" key="2">
    <source>
        <dbReference type="SAM" id="Phobius"/>
    </source>
</evidence>
<dbReference type="InterPro" id="IPR038136">
    <property type="entry name" value="CofD-like_dom_sf"/>
</dbReference>
<gene>
    <name evidence="3" type="ORF">A9Q02_05510</name>
</gene>
<proteinExistence type="predicted"/>
<keyword evidence="2" id="KW-0472">Membrane</keyword>
<feature type="transmembrane region" description="Helical" evidence="2">
    <location>
        <begin position="12"/>
        <end position="37"/>
    </location>
</feature>
<dbReference type="AlphaFoldDB" id="A0A2H3KGX8"/>
<keyword evidence="2" id="KW-1133">Transmembrane helix</keyword>